<dbReference type="PANTHER" id="PTHR22771">
    <property type="entry name" value="CULLIN AND GALACTOSE-BINDING DOMAIN-CONTAINING"/>
    <property type="match status" value="1"/>
</dbReference>
<sequence>MANSCDFPFPVAKEALTQCPNTPLQHLVEGYGLAGKIFLDLEQALSSEGPRESEVKPLLLQLQRQPQPFLTLMRSLDTPVANKALHLAVLRILMRLADFPEALLLPWHEAMDACMACLRSPDTDREVLQELVLFLHHLASVSRDYAVVLNQLGARDAISKALEKHLGKLELAQELRDMVFKCEKHAHLYRKLTTNILGGCSSVEVKEDKCWEKVEVSSNPHRASKLTDRNPKTYWESNGSTGSHYITLHMHRGVLVRQLTLLVASEDSSYMPARVVVFGGDSVSCISTELNTVNVMPSASRVVLLENLNRFWPVIQIRIKRCQQTPAEAHLDVEGVSSLGWLLDQYLEQRESSRNPLSRAAAFASRVRRLCHLLVHVEPPPGPSPEPSTRPFSKNSKGQDRSPGPSPVLPSSSLRNITQCWLSVVQEQVSRFLAAAWRAPDFVPRYCKLYGRLQRAGLELFGPRAAFMLALRSGFSGALLQQSFLTAAHMSEQFARHIDQQIQGGLMGGTPGVEMLGRLQWHLEPIMVLSGLELATTFEHFYQ</sequence>
<name>A0ABX0S6C3_PONBL</name>
<dbReference type="Pfam" id="PF03256">
    <property type="entry name" value="ANAPC10"/>
    <property type="match status" value="1"/>
</dbReference>
<dbReference type="SUPFAM" id="SSF49785">
    <property type="entry name" value="Galactose-binding domain-like"/>
    <property type="match status" value="1"/>
</dbReference>
<dbReference type="PANTHER" id="PTHR22771:SF2">
    <property type="entry name" value="CULLIN-9"/>
    <property type="match status" value="1"/>
</dbReference>
<dbReference type="InterPro" id="IPR056405">
    <property type="entry name" value="ARM_CUL7_CUL9"/>
</dbReference>
<dbReference type="SUPFAM" id="SSF48371">
    <property type="entry name" value="ARM repeat"/>
    <property type="match status" value="1"/>
</dbReference>
<proteinExistence type="predicted"/>
<reference evidence="3" key="1">
    <citation type="submission" date="2018-05" db="EMBL/GenBank/DDBJ databases">
        <authorList>
            <person name="Pedro S.L.S."/>
            <person name="Freitas R.C."/>
            <person name="Barreto A.S."/>
            <person name="Lima A.O.S."/>
        </authorList>
    </citation>
    <scope>NUCLEOTIDE SEQUENCE</scope>
    <source>
        <strain evidence="3">BP203</strain>
        <tissue evidence="3">Muscle</tissue>
    </source>
</reference>
<dbReference type="EMBL" id="PGGH01204870">
    <property type="protein sequence ID" value="NIG60662.1"/>
    <property type="molecule type" value="Genomic_DNA"/>
</dbReference>
<evidence type="ECO:0000313" key="4">
    <source>
        <dbReference type="Proteomes" id="UP001165941"/>
    </source>
</evidence>
<evidence type="ECO:0000313" key="3">
    <source>
        <dbReference type="EMBL" id="NIG60662.1"/>
    </source>
</evidence>
<evidence type="ECO:0000259" key="2">
    <source>
        <dbReference type="PROSITE" id="PS51284"/>
    </source>
</evidence>
<dbReference type="Pfam" id="PF24742">
    <property type="entry name" value="ARM_CUL7_CUL9"/>
    <property type="match status" value="1"/>
</dbReference>
<feature type="compositionally biased region" description="Pro residues" evidence="1">
    <location>
        <begin position="378"/>
        <end position="388"/>
    </location>
</feature>
<dbReference type="Proteomes" id="UP001165941">
    <property type="component" value="Unassembled WGS sequence"/>
</dbReference>
<dbReference type="Gene3D" id="2.60.120.260">
    <property type="entry name" value="Galactose-binding domain-like"/>
    <property type="match status" value="1"/>
</dbReference>
<organism evidence="3 4">
    <name type="scientific">Pontoporia blainvillei</name>
    <name type="common">Franciscana</name>
    <name type="synonym">Delphinus blainvillei</name>
    <dbReference type="NCBI Taxonomy" id="48723"/>
    <lineage>
        <taxon>Eukaryota</taxon>
        <taxon>Metazoa</taxon>
        <taxon>Chordata</taxon>
        <taxon>Craniata</taxon>
        <taxon>Vertebrata</taxon>
        <taxon>Euteleostomi</taxon>
        <taxon>Mammalia</taxon>
        <taxon>Eutheria</taxon>
        <taxon>Laurasiatheria</taxon>
        <taxon>Artiodactyla</taxon>
        <taxon>Whippomorpha</taxon>
        <taxon>Cetacea</taxon>
        <taxon>Odontoceti</taxon>
        <taxon>Pontoporiidae</taxon>
        <taxon>Pontoporia</taxon>
    </lineage>
</organism>
<gene>
    <name evidence="3" type="ORF">BU61_8503</name>
</gene>
<dbReference type="InterPro" id="IPR004939">
    <property type="entry name" value="APC_su10/DOC_dom"/>
</dbReference>
<protein>
    <submittedName>
        <fullName evidence="3">Cullin-9</fullName>
    </submittedName>
</protein>
<dbReference type="InterPro" id="IPR008979">
    <property type="entry name" value="Galactose-bd-like_sf"/>
</dbReference>
<accession>A0ABX0S6C3</accession>
<dbReference type="InterPro" id="IPR016024">
    <property type="entry name" value="ARM-type_fold"/>
</dbReference>
<feature type="domain" description="DOC" evidence="2">
    <location>
        <begin position="184"/>
        <end position="365"/>
    </location>
</feature>
<dbReference type="InterPro" id="IPR045093">
    <property type="entry name" value="Cullin"/>
</dbReference>
<dbReference type="SMART" id="SM01337">
    <property type="entry name" value="APC10"/>
    <property type="match status" value="1"/>
</dbReference>
<evidence type="ECO:0000256" key="1">
    <source>
        <dbReference type="SAM" id="MobiDB-lite"/>
    </source>
</evidence>
<comment type="caution">
    <text evidence="3">The sequence shown here is derived from an EMBL/GenBank/DDBJ whole genome shotgun (WGS) entry which is preliminary data.</text>
</comment>
<feature type="region of interest" description="Disordered" evidence="1">
    <location>
        <begin position="377"/>
        <end position="411"/>
    </location>
</feature>
<keyword evidence="4" id="KW-1185">Reference proteome</keyword>
<dbReference type="PROSITE" id="PS51284">
    <property type="entry name" value="DOC"/>
    <property type="match status" value="1"/>
</dbReference>